<feature type="region of interest" description="Disordered" evidence="1">
    <location>
        <begin position="496"/>
        <end position="604"/>
    </location>
</feature>
<sequence>MGGTAARGIQLLPDPHPPSRPWRNGAFILDSLSKDISGAEGRVEGLSSRKVEQEGAPMTQFHPQRSRRSELAKTDALEVTVGRLRDLRPRSPVTTPEPLLAVMDNFQYSVQLSDQDWAEFSATADECGLLQAGLASGDELFSSDIDQGDSSGSSPPGPQPLLTGQLAPQGKGWKACEEEHSVATWQPASGSQWQPVLALGASQQGAGTSARPEALLSVSSGTALPDQCSSFPGSVDSSGEMQRLLQGPSSSPSGEPPPSSNPPSHTAIPQKSPNSSDTPLRSTDRKKRRPAGAKGGRHSDTPGPAAAPTGSPKLPEARAEESLGLAGARGKGFGAGTAKAMAGAQQNKPQPNSAGALSTSVPITEQGTDQIRMTPRAELHRASRPVQEAHPDASMAEPDEALSMPSSKPQPDVALSTPDSTPGLHVDLLKAGPMAKPKVDSPLPVSVAVPSRALPHSASKTEPAIAASTPVPGTGAAAPSQHPVLQTRAGLIETQTTVPPRGHQEKPGGAPGHALGEPPLGPAQAPKKKKVRFSMAVPSPEEPGSKEATGPPSSASAWPSTPGMAVRGREGSATWDAVVVGPRPPQPRILKHLPPPAPSASAGTGPGSCFAVTLPEAYEFFFCDTIEEEEEEEEDASEEAVASQALGDVQWPDICEFFFQDCHTQRLGHQGSCSPTPPPGADAAAAVPPGNPVPFSIPEAYEHFLGEDRCGGSENTLFRELGQEGCGERREDPRALASGGALGDLLREKVLLANIGTISAIRYFRREVRRGRSSSPSPSPSPSPSYSS</sequence>
<dbReference type="STRING" id="10181.G5ATR7"/>
<feature type="compositionally biased region" description="Basic and acidic residues" evidence="1">
    <location>
        <begin position="375"/>
        <end position="391"/>
    </location>
</feature>
<feature type="region of interest" description="Disordered" evidence="1">
    <location>
        <begin position="454"/>
        <end position="481"/>
    </location>
</feature>
<dbReference type="PANTHER" id="PTHR47282">
    <property type="entry name" value="PGC-1 AND ERR-INDUCED REGULATOR IN MUSCLE PROTEIN 1"/>
    <property type="match status" value="1"/>
</dbReference>
<dbReference type="AlphaFoldDB" id="G5ATR7"/>
<evidence type="ECO:0008006" key="4">
    <source>
        <dbReference type="Google" id="ProtNLM"/>
    </source>
</evidence>
<proteinExistence type="predicted"/>
<feature type="region of interest" description="Disordered" evidence="1">
    <location>
        <begin position="766"/>
        <end position="788"/>
    </location>
</feature>
<evidence type="ECO:0000256" key="1">
    <source>
        <dbReference type="SAM" id="MobiDB-lite"/>
    </source>
</evidence>
<feature type="region of interest" description="Disordered" evidence="1">
    <location>
        <begin position="46"/>
        <end position="71"/>
    </location>
</feature>
<dbReference type="Proteomes" id="UP000006813">
    <property type="component" value="Unassembled WGS sequence"/>
</dbReference>
<evidence type="ECO:0000313" key="2">
    <source>
        <dbReference type="EMBL" id="EHB00428.1"/>
    </source>
</evidence>
<gene>
    <name evidence="2" type="ORF">GW7_21697</name>
</gene>
<dbReference type="InParanoid" id="G5ATR7"/>
<dbReference type="GO" id="GO:0014850">
    <property type="term" value="P:response to muscle activity"/>
    <property type="evidence" value="ECO:0007669"/>
    <property type="project" value="TreeGrafter"/>
</dbReference>
<feature type="compositionally biased region" description="Low complexity" evidence="1">
    <location>
        <begin position="548"/>
        <end position="563"/>
    </location>
</feature>
<accession>G5ATR7</accession>
<feature type="compositionally biased region" description="Polar residues" evidence="1">
    <location>
        <begin position="221"/>
        <end position="240"/>
    </location>
</feature>
<evidence type="ECO:0000313" key="3">
    <source>
        <dbReference type="Proteomes" id="UP000006813"/>
    </source>
</evidence>
<feature type="compositionally biased region" description="Low complexity" evidence="1">
    <location>
        <begin position="142"/>
        <end position="170"/>
    </location>
</feature>
<dbReference type="FunCoup" id="G5ATR7">
    <property type="interactions" value="716"/>
</dbReference>
<feature type="region of interest" description="Disordered" evidence="1">
    <location>
        <begin position="670"/>
        <end position="689"/>
    </location>
</feature>
<feature type="region of interest" description="Disordered" evidence="1">
    <location>
        <begin position="1"/>
        <end position="24"/>
    </location>
</feature>
<dbReference type="InterPro" id="IPR043442">
    <property type="entry name" value="Perm1"/>
</dbReference>
<dbReference type="GO" id="GO:0005737">
    <property type="term" value="C:cytoplasm"/>
    <property type="evidence" value="ECO:0007669"/>
    <property type="project" value="TreeGrafter"/>
</dbReference>
<name>G5ATR7_HETGA</name>
<dbReference type="GO" id="GO:0006355">
    <property type="term" value="P:regulation of DNA-templated transcription"/>
    <property type="evidence" value="ECO:0007669"/>
    <property type="project" value="InterPro"/>
</dbReference>
<feature type="compositionally biased region" description="Pro residues" evidence="1">
    <location>
        <begin position="777"/>
        <end position="788"/>
    </location>
</feature>
<organism evidence="2 3">
    <name type="scientific">Heterocephalus glaber</name>
    <name type="common">Naked mole rat</name>
    <dbReference type="NCBI Taxonomy" id="10181"/>
    <lineage>
        <taxon>Eukaryota</taxon>
        <taxon>Metazoa</taxon>
        <taxon>Chordata</taxon>
        <taxon>Craniata</taxon>
        <taxon>Vertebrata</taxon>
        <taxon>Euteleostomi</taxon>
        <taxon>Mammalia</taxon>
        <taxon>Eutheria</taxon>
        <taxon>Euarchontoglires</taxon>
        <taxon>Glires</taxon>
        <taxon>Rodentia</taxon>
        <taxon>Hystricomorpha</taxon>
        <taxon>Bathyergidae</taxon>
        <taxon>Heterocephalus</taxon>
    </lineage>
</organism>
<feature type="compositionally biased region" description="Polar residues" evidence="1">
    <location>
        <begin position="267"/>
        <end position="281"/>
    </location>
</feature>
<dbReference type="PANTHER" id="PTHR47282:SF1">
    <property type="entry name" value="PGC-1 AND ERR-INDUCED REGULATOR IN MUSCLE PROTEIN 1"/>
    <property type="match status" value="1"/>
</dbReference>
<feature type="compositionally biased region" description="Pro residues" evidence="1">
    <location>
        <begin position="582"/>
        <end position="598"/>
    </location>
</feature>
<feature type="compositionally biased region" description="Low complexity" evidence="1">
    <location>
        <begin position="301"/>
        <end position="310"/>
    </location>
</feature>
<dbReference type="GO" id="GO:0005634">
    <property type="term" value="C:nucleus"/>
    <property type="evidence" value="ECO:0007669"/>
    <property type="project" value="TreeGrafter"/>
</dbReference>
<feature type="region of interest" description="Disordered" evidence="1">
    <location>
        <begin position="140"/>
        <end position="171"/>
    </location>
</feature>
<reference evidence="2 3" key="1">
    <citation type="journal article" date="2011" name="Nature">
        <title>Genome sequencing reveals insights into physiology and longevity of the naked mole rat.</title>
        <authorList>
            <person name="Kim E.B."/>
            <person name="Fang X."/>
            <person name="Fushan A.A."/>
            <person name="Huang Z."/>
            <person name="Lobanov A.V."/>
            <person name="Han L."/>
            <person name="Marino S.M."/>
            <person name="Sun X."/>
            <person name="Turanov A.A."/>
            <person name="Yang P."/>
            <person name="Yim S.H."/>
            <person name="Zhao X."/>
            <person name="Kasaikina M.V."/>
            <person name="Stoletzki N."/>
            <person name="Peng C."/>
            <person name="Polak P."/>
            <person name="Xiong Z."/>
            <person name="Kiezun A."/>
            <person name="Zhu Y."/>
            <person name="Chen Y."/>
            <person name="Kryukov G.V."/>
            <person name="Zhang Q."/>
            <person name="Peshkin L."/>
            <person name="Yang L."/>
            <person name="Bronson R.T."/>
            <person name="Buffenstein R."/>
            <person name="Wang B."/>
            <person name="Han C."/>
            <person name="Li Q."/>
            <person name="Chen L."/>
            <person name="Zhao W."/>
            <person name="Sunyaev S.R."/>
            <person name="Park T.J."/>
            <person name="Zhang G."/>
            <person name="Wang J."/>
            <person name="Gladyshev V.N."/>
        </authorList>
    </citation>
    <scope>NUCLEOTIDE SEQUENCE [LARGE SCALE GENOMIC DNA]</scope>
</reference>
<protein>
    <recommendedName>
        <fullName evidence="4">PGC-1 and ERR-induced regulator in muscle protein 1</fullName>
    </recommendedName>
</protein>
<feature type="compositionally biased region" description="Polar residues" evidence="1">
    <location>
        <begin position="344"/>
        <end position="371"/>
    </location>
</feature>
<dbReference type="EMBL" id="JH166935">
    <property type="protein sequence ID" value="EHB00428.1"/>
    <property type="molecule type" value="Genomic_DNA"/>
</dbReference>
<feature type="region of interest" description="Disordered" evidence="1">
    <location>
        <begin position="221"/>
        <end position="427"/>
    </location>
</feature>